<evidence type="ECO:0000256" key="1">
    <source>
        <dbReference type="ARBA" id="ARBA00004651"/>
    </source>
</evidence>
<keyword evidence="4 6" id="KW-1133">Transmembrane helix</keyword>
<feature type="transmembrane region" description="Helical" evidence="6">
    <location>
        <begin position="130"/>
        <end position="158"/>
    </location>
</feature>
<feature type="transmembrane region" description="Helical" evidence="6">
    <location>
        <begin position="21"/>
        <end position="50"/>
    </location>
</feature>
<protein>
    <submittedName>
        <fullName evidence="7">Membrane protein</fullName>
    </submittedName>
</protein>
<dbReference type="NCBIfam" id="TIGR00765">
    <property type="entry name" value="yihY_not_rbn"/>
    <property type="match status" value="1"/>
</dbReference>
<name>A0A562NMC3_9RHOB</name>
<evidence type="ECO:0000313" key="8">
    <source>
        <dbReference type="Proteomes" id="UP000316225"/>
    </source>
</evidence>
<comment type="subcellular location">
    <subcellularLocation>
        <location evidence="1">Cell membrane</location>
        <topology evidence="1">Multi-pass membrane protein</topology>
    </subcellularLocation>
</comment>
<dbReference type="EMBL" id="VLKU01000007">
    <property type="protein sequence ID" value="TWI33367.1"/>
    <property type="molecule type" value="Genomic_DNA"/>
</dbReference>
<dbReference type="PIRSF" id="PIRSF035875">
    <property type="entry name" value="RNase_BN"/>
    <property type="match status" value="1"/>
</dbReference>
<evidence type="ECO:0000256" key="5">
    <source>
        <dbReference type="ARBA" id="ARBA00023136"/>
    </source>
</evidence>
<dbReference type="GO" id="GO:0005886">
    <property type="term" value="C:plasma membrane"/>
    <property type="evidence" value="ECO:0007669"/>
    <property type="project" value="UniProtKB-SubCell"/>
</dbReference>
<feature type="transmembrane region" description="Helical" evidence="6">
    <location>
        <begin position="237"/>
        <end position="264"/>
    </location>
</feature>
<dbReference type="Proteomes" id="UP000316225">
    <property type="component" value="Unassembled WGS sequence"/>
</dbReference>
<feature type="transmembrane region" description="Helical" evidence="6">
    <location>
        <begin position="204"/>
        <end position="225"/>
    </location>
</feature>
<sequence>MIREWWNFIMAIFERMDKIHMSLIAAGVAFYAMFAVFPGLAAFFAIWGLWYDPQLIEQTIHTTDEFIPTGAADILYGQIKSLVAAGPTQLGWTTAISFLIATISARAGVDSLIRGLNAAHGVRSHSTIMGFLLAYFLTLVIVGVVLLGLATIILVPLAFNFLPATPMRSWLVSSIPWASIFLIVLVVIGILYRYGPNVKTPRTALFTWGSLFAALSWAAVSYGFSAYLGSFNSYNRIYGSIGAVIALLMWFYLGGFTVMLGALINLELARRRRFVAAKALRQSTQAQRDERDREKADQTPG</sequence>
<keyword evidence="5 6" id="KW-0472">Membrane</keyword>
<evidence type="ECO:0000256" key="3">
    <source>
        <dbReference type="ARBA" id="ARBA00022692"/>
    </source>
</evidence>
<evidence type="ECO:0000256" key="2">
    <source>
        <dbReference type="ARBA" id="ARBA00022475"/>
    </source>
</evidence>
<feature type="transmembrane region" description="Helical" evidence="6">
    <location>
        <begin position="90"/>
        <end position="109"/>
    </location>
</feature>
<dbReference type="InterPro" id="IPR017039">
    <property type="entry name" value="Virul_fac_BrkB"/>
</dbReference>
<dbReference type="Pfam" id="PF03631">
    <property type="entry name" value="Virul_fac_BrkB"/>
    <property type="match status" value="1"/>
</dbReference>
<keyword evidence="8" id="KW-1185">Reference proteome</keyword>
<keyword evidence="2" id="KW-1003">Cell membrane</keyword>
<keyword evidence="3 6" id="KW-0812">Transmembrane</keyword>
<dbReference type="RefSeq" id="WP_242008134.1">
    <property type="nucleotide sequence ID" value="NZ_VLKU01000007.1"/>
</dbReference>
<comment type="caution">
    <text evidence="7">The sequence shown here is derived from an EMBL/GenBank/DDBJ whole genome shotgun (WGS) entry which is preliminary data.</text>
</comment>
<feature type="transmembrane region" description="Helical" evidence="6">
    <location>
        <begin position="170"/>
        <end position="192"/>
    </location>
</feature>
<evidence type="ECO:0000256" key="6">
    <source>
        <dbReference type="SAM" id="Phobius"/>
    </source>
</evidence>
<evidence type="ECO:0000256" key="4">
    <source>
        <dbReference type="ARBA" id="ARBA00022989"/>
    </source>
</evidence>
<reference evidence="7 8" key="1">
    <citation type="journal article" date="2015" name="Stand. Genomic Sci.">
        <title>Genomic Encyclopedia of Bacterial and Archaeal Type Strains, Phase III: the genomes of soil and plant-associated and newly described type strains.</title>
        <authorList>
            <person name="Whitman W.B."/>
            <person name="Woyke T."/>
            <person name="Klenk H.P."/>
            <person name="Zhou Y."/>
            <person name="Lilburn T.G."/>
            <person name="Beck B.J."/>
            <person name="De Vos P."/>
            <person name="Vandamme P."/>
            <person name="Eisen J.A."/>
            <person name="Garrity G."/>
            <person name="Hugenholtz P."/>
            <person name="Kyrpides N.C."/>
        </authorList>
    </citation>
    <scope>NUCLEOTIDE SEQUENCE [LARGE SCALE GENOMIC DNA]</scope>
    <source>
        <strain evidence="7 8">CGMCC 1.5364</strain>
    </source>
</reference>
<accession>A0A562NMC3</accession>
<dbReference type="PANTHER" id="PTHR30213:SF0">
    <property type="entry name" value="UPF0761 MEMBRANE PROTEIN YIHY"/>
    <property type="match status" value="1"/>
</dbReference>
<dbReference type="AlphaFoldDB" id="A0A562NMC3"/>
<proteinExistence type="predicted"/>
<evidence type="ECO:0000313" key="7">
    <source>
        <dbReference type="EMBL" id="TWI33367.1"/>
    </source>
</evidence>
<organism evidence="7 8">
    <name type="scientific">Paracoccus sulfuroxidans</name>
    <dbReference type="NCBI Taxonomy" id="384678"/>
    <lineage>
        <taxon>Bacteria</taxon>
        <taxon>Pseudomonadati</taxon>
        <taxon>Pseudomonadota</taxon>
        <taxon>Alphaproteobacteria</taxon>
        <taxon>Rhodobacterales</taxon>
        <taxon>Paracoccaceae</taxon>
        <taxon>Paracoccus</taxon>
    </lineage>
</organism>
<gene>
    <name evidence="7" type="ORF">IQ24_02508</name>
</gene>
<dbReference type="PANTHER" id="PTHR30213">
    <property type="entry name" value="INNER MEMBRANE PROTEIN YHJD"/>
    <property type="match status" value="1"/>
</dbReference>